<reference evidence="1" key="2">
    <citation type="journal article" date="2024" name="Plant">
        <title>Genomic evolution and insights into agronomic trait innovations of Sesamum species.</title>
        <authorList>
            <person name="Miao H."/>
            <person name="Wang L."/>
            <person name="Qu L."/>
            <person name="Liu H."/>
            <person name="Sun Y."/>
            <person name="Le M."/>
            <person name="Wang Q."/>
            <person name="Wei S."/>
            <person name="Zheng Y."/>
            <person name="Lin W."/>
            <person name="Duan Y."/>
            <person name="Cao H."/>
            <person name="Xiong S."/>
            <person name="Wang X."/>
            <person name="Wei L."/>
            <person name="Li C."/>
            <person name="Ma Q."/>
            <person name="Ju M."/>
            <person name="Zhao R."/>
            <person name="Li G."/>
            <person name="Mu C."/>
            <person name="Tian Q."/>
            <person name="Mei H."/>
            <person name="Zhang T."/>
            <person name="Gao T."/>
            <person name="Zhang H."/>
        </authorList>
    </citation>
    <scope>NUCLEOTIDE SEQUENCE</scope>
    <source>
        <strain evidence="1">G02</strain>
    </source>
</reference>
<protein>
    <submittedName>
        <fullName evidence="1">Uncharacterized protein</fullName>
    </submittedName>
</protein>
<evidence type="ECO:0000313" key="1">
    <source>
        <dbReference type="EMBL" id="KAL0285234.1"/>
    </source>
</evidence>
<sequence length="62" mass="6869">MAPVKVAKATTIKEQLASLTRAIEGLMRHAEEQDAQNARLIRTDNIDTSHIIGIQVEAHYEA</sequence>
<gene>
    <name evidence="1" type="ORF">Sradi_7179400</name>
</gene>
<dbReference type="EMBL" id="JACGWJ010001065">
    <property type="protein sequence ID" value="KAL0285234.1"/>
    <property type="molecule type" value="Genomic_DNA"/>
</dbReference>
<organism evidence="1">
    <name type="scientific">Sesamum radiatum</name>
    <name type="common">Black benniseed</name>
    <dbReference type="NCBI Taxonomy" id="300843"/>
    <lineage>
        <taxon>Eukaryota</taxon>
        <taxon>Viridiplantae</taxon>
        <taxon>Streptophyta</taxon>
        <taxon>Embryophyta</taxon>
        <taxon>Tracheophyta</taxon>
        <taxon>Spermatophyta</taxon>
        <taxon>Magnoliopsida</taxon>
        <taxon>eudicotyledons</taxon>
        <taxon>Gunneridae</taxon>
        <taxon>Pentapetalae</taxon>
        <taxon>asterids</taxon>
        <taxon>lamiids</taxon>
        <taxon>Lamiales</taxon>
        <taxon>Pedaliaceae</taxon>
        <taxon>Sesamum</taxon>
    </lineage>
</organism>
<comment type="caution">
    <text evidence="1">The sequence shown here is derived from an EMBL/GenBank/DDBJ whole genome shotgun (WGS) entry which is preliminary data.</text>
</comment>
<reference evidence="1" key="1">
    <citation type="submission" date="2020-06" db="EMBL/GenBank/DDBJ databases">
        <authorList>
            <person name="Li T."/>
            <person name="Hu X."/>
            <person name="Zhang T."/>
            <person name="Song X."/>
            <person name="Zhang H."/>
            <person name="Dai N."/>
            <person name="Sheng W."/>
            <person name="Hou X."/>
            <person name="Wei L."/>
        </authorList>
    </citation>
    <scope>NUCLEOTIDE SEQUENCE</scope>
    <source>
        <strain evidence="1">G02</strain>
        <tissue evidence="1">Leaf</tissue>
    </source>
</reference>
<accession>A0AAW2IST3</accession>
<proteinExistence type="predicted"/>
<dbReference type="AlphaFoldDB" id="A0AAW2IST3"/>
<name>A0AAW2IST3_SESRA</name>